<dbReference type="Proteomes" id="UP001266305">
    <property type="component" value="Unassembled WGS sequence"/>
</dbReference>
<keyword evidence="2" id="KW-1185">Reference proteome</keyword>
<dbReference type="EMBL" id="JASSZA010000014">
    <property type="protein sequence ID" value="KAK2094508.1"/>
    <property type="molecule type" value="Genomic_DNA"/>
</dbReference>
<reference evidence="1 2" key="1">
    <citation type="submission" date="2023-05" db="EMBL/GenBank/DDBJ databases">
        <title>B98-5 Cell Line De Novo Hybrid Assembly: An Optical Mapping Approach.</title>
        <authorList>
            <person name="Kananen K."/>
            <person name="Auerbach J.A."/>
            <person name="Kautto E."/>
            <person name="Blachly J.S."/>
        </authorList>
    </citation>
    <scope>NUCLEOTIDE SEQUENCE [LARGE SCALE GENOMIC DNA]</scope>
    <source>
        <strain evidence="1">B95-8</strain>
        <tissue evidence="1">Cell line</tissue>
    </source>
</reference>
<protein>
    <submittedName>
        <fullName evidence="1">Proteasome subunit alpha type-7-like</fullName>
    </submittedName>
</protein>
<gene>
    <name evidence="1" type="primary">PSMA7L</name>
    <name evidence="1" type="ORF">P7K49_028246</name>
</gene>
<dbReference type="InterPro" id="IPR001353">
    <property type="entry name" value="Proteasome_sua/b"/>
</dbReference>
<accession>A0ABQ9UD07</accession>
<dbReference type="InterPro" id="IPR029055">
    <property type="entry name" value="Ntn_hydrolases_N"/>
</dbReference>
<organism evidence="1 2">
    <name type="scientific">Saguinus oedipus</name>
    <name type="common">Cotton-top tamarin</name>
    <name type="synonym">Oedipomidas oedipus</name>
    <dbReference type="NCBI Taxonomy" id="9490"/>
    <lineage>
        <taxon>Eukaryota</taxon>
        <taxon>Metazoa</taxon>
        <taxon>Chordata</taxon>
        <taxon>Craniata</taxon>
        <taxon>Vertebrata</taxon>
        <taxon>Euteleostomi</taxon>
        <taxon>Mammalia</taxon>
        <taxon>Eutheria</taxon>
        <taxon>Euarchontoglires</taxon>
        <taxon>Primates</taxon>
        <taxon>Haplorrhini</taxon>
        <taxon>Platyrrhini</taxon>
        <taxon>Cebidae</taxon>
        <taxon>Callitrichinae</taxon>
        <taxon>Saguinus</taxon>
    </lineage>
</organism>
<proteinExistence type="predicted"/>
<dbReference type="Pfam" id="PF00227">
    <property type="entry name" value="Proteasome"/>
    <property type="match status" value="1"/>
</dbReference>
<dbReference type="Gene3D" id="3.60.20.10">
    <property type="entry name" value="Glutamine Phosphoribosylpyrophosphate, subunit 1, domain 1"/>
    <property type="match status" value="1"/>
</dbReference>
<sequence length="64" mass="6917">MSGELLECESKVGIRGANIVVLGVEKKSVAKLQDERTVRKICALDDHVCMAFAGIYGPTYSNDS</sequence>
<dbReference type="SUPFAM" id="SSF56235">
    <property type="entry name" value="N-terminal nucleophile aminohydrolases (Ntn hydrolases)"/>
    <property type="match status" value="1"/>
</dbReference>
<evidence type="ECO:0000313" key="2">
    <source>
        <dbReference type="Proteomes" id="UP001266305"/>
    </source>
</evidence>
<name>A0ABQ9UD07_SAGOE</name>
<comment type="caution">
    <text evidence="1">The sequence shown here is derived from an EMBL/GenBank/DDBJ whole genome shotgun (WGS) entry which is preliminary data.</text>
</comment>
<evidence type="ECO:0000313" key="1">
    <source>
        <dbReference type="EMBL" id="KAK2094508.1"/>
    </source>
</evidence>